<feature type="chain" id="PRO_5002710203" evidence="1">
    <location>
        <begin position="18"/>
        <end position="109"/>
    </location>
</feature>
<dbReference type="SMART" id="SM00848">
    <property type="entry name" value="Inhibitor_I29"/>
    <property type="match status" value="1"/>
</dbReference>
<evidence type="ECO:0000259" key="2">
    <source>
        <dbReference type="SMART" id="SM00848"/>
    </source>
</evidence>
<dbReference type="AlphaFoldDB" id="A7LFV2"/>
<evidence type="ECO:0000313" key="3">
    <source>
        <dbReference type="EMBL" id="ABS32279.1"/>
    </source>
</evidence>
<reference evidence="3" key="1">
    <citation type="submission" date="2007-07" db="EMBL/GenBank/DDBJ databases">
        <title>Identification and characterization of Diaprepes abbreviatus cathepsin L protease inhibitor 1.</title>
        <authorList>
            <person name="Borovsky D."/>
            <person name="Powell C.A."/>
            <person name="Shatters R.G.Jr."/>
        </authorList>
    </citation>
    <scope>NUCLEOTIDE SEQUENCE</scope>
</reference>
<dbReference type="InterPro" id="IPR013201">
    <property type="entry name" value="Prot_inhib_I29"/>
</dbReference>
<proteinExistence type="evidence at transcript level"/>
<dbReference type="SMR" id="A7LFV2"/>
<protein>
    <submittedName>
        <fullName evidence="3">Cathepsin L protease inhibitor 1</fullName>
    </submittedName>
</protein>
<evidence type="ECO:0000256" key="1">
    <source>
        <dbReference type="SAM" id="SignalP"/>
    </source>
</evidence>
<dbReference type="Pfam" id="PF08246">
    <property type="entry name" value="Inhibitor_I29"/>
    <property type="match status" value="1"/>
</dbReference>
<name>A7LFV2_DIAAB</name>
<accession>A7LFV2</accession>
<sequence>MLVKVFLLVVLAAVAMSAPSDTAPKQKSLSVEEHWNNFKTKFNRNYESPEEESKRFEIFKNNLKDIQAHQKKYEAGEVSYQQGVNDFTDLTHEEFLATHTMHFNPKPKS</sequence>
<dbReference type="InterPro" id="IPR038765">
    <property type="entry name" value="Papain-like_cys_pep_sf"/>
</dbReference>
<dbReference type="Gene3D" id="1.10.287.2250">
    <property type="match status" value="1"/>
</dbReference>
<organism evidence="3">
    <name type="scientific">Diaprepes abbreviatus</name>
    <name type="common">Citrus root weevil</name>
    <name type="synonym">Curculio abbreviatus</name>
    <dbReference type="NCBI Taxonomy" id="13040"/>
    <lineage>
        <taxon>Eukaryota</taxon>
        <taxon>Metazoa</taxon>
        <taxon>Ecdysozoa</taxon>
        <taxon>Arthropoda</taxon>
        <taxon>Hexapoda</taxon>
        <taxon>Insecta</taxon>
        <taxon>Pterygota</taxon>
        <taxon>Neoptera</taxon>
        <taxon>Endopterygota</taxon>
        <taxon>Coleoptera</taxon>
        <taxon>Polyphaga</taxon>
        <taxon>Cucujiformia</taxon>
        <taxon>Curculionidae</taxon>
        <taxon>Entiminae</taxon>
        <taxon>Eustylini</taxon>
        <taxon>Diaprepes</taxon>
    </lineage>
</organism>
<dbReference type="EMBL" id="EU009453">
    <property type="protein sequence ID" value="ABS32279.1"/>
    <property type="molecule type" value="mRNA"/>
</dbReference>
<feature type="signal peptide" evidence="1">
    <location>
        <begin position="1"/>
        <end position="17"/>
    </location>
</feature>
<feature type="domain" description="Cathepsin propeptide inhibitor" evidence="2">
    <location>
        <begin position="35"/>
        <end position="95"/>
    </location>
</feature>
<dbReference type="SUPFAM" id="SSF54001">
    <property type="entry name" value="Cysteine proteinases"/>
    <property type="match status" value="1"/>
</dbReference>
<keyword evidence="1" id="KW-0732">Signal</keyword>